<dbReference type="Proteomes" id="UP000887013">
    <property type="component" value="Unassembled WGS sequence"/>
</dbReference>
<protein>
    <submittedName>
        <fullName evidence="1">Uncharacterized protein</fullName>
    </submittedName>
</protein>
<dbReference type="AlphaFoldDB" id="A0A8X6QR59"/>
<keyword evidence="2" id="KW-1185">Reference proteome</keyword>
<dbReference type="EMBL" id="BMAW01129960">
    <property type="protein sequence ID" value="GFU32705.1"/>
    <property type="molecule type" value="Genomic_DNA"/>
</dbReference>
<reference evidence="1" key="1">
    <citation type="submission" date="2020-08" db="EMBL/GenBank/DDBJ databases">
        <title>Multicomponent nature underlies the extraordinary mechanical properties of spider dragline silk.</title>
        <authorList>
            <person name="Kono N."/>
            <person name="Nakamura H."/>
            <person name="Mori M."/>
            <person name="Yoshida Y."/>
            <person name="Ohtoshi R."/>
            <person name="Malay A.D."/>
            <person name="Moran D.A.P."/>
            <person name="Tomita M."/>
            <person name="Numata K."/>
            <person name="Arakawa K."/>
        </authorList>
    </citation>
    <scope>NUCLEOTIDE SEQUENCE</scope>
</reference>
<evidence type="ECO:0000313" key="1">
    <source>
        <dbReference type="EMBL" id="GFU32705.1"/>
    </source>
</evidence>
<evidence type="ECO:0000313" key="2">
    <source>
        <dbReference type="Proteomes" id="UP000887013"/>
    </source>
</evidence>
<organism evidence="1 2">
    <name type="scientific">Nephila pilipes</name>
    <name type="common">Giant wood spider</name>
    <name type="synonym">Nephila maculata</name>
    <dbReference type="NCBI Taxonomy" id="299642"/>
    <lineage>
        <taxon>Eukaryota</taxon>
        <taxon>Metazoa</taxon>
        <taxon>Ecdysozoa</taxon>
        <taxon>Arthropoda</taxon>
        <taxon>Chelicerata</taxon>
        <taxon>Arachnida</taxon>
        <taxon>Araneae</taxon>
        <taxon>Araneomorphae</taxon>
        <taxon>Entelegynae</taxon>
        <taxon>Araneoidea</taxon>
        <taxon>Nephilidae</taxon>
        <taxon>Nephila</taxon>
    </lineage>
</organism>
<proteinExistence type="predicted"/>
<comment type="caution">
    <text evidence="1">The sequence shown here is derived from an EMBL/GenBank/DDBJ whole genome shotgun (WGS) entry which is preliminary data.</text>
</comment>
<sequence length="89" mass="9380">MSGVASAGVYCEHFSHYLSLGTAKSTFDGEVKAIKVALIIINQSSLIIYRRGPHLNACPLQAVILDSQAAILAITNCSQAPSSMSLIAM</sequence>
<name>A0A8X6QR59_NEPPI</name>
<gene>
    <name evidence="1" type="ORF">NPIL_686011</name>
</gene>
<accession>A0A8X6QR59</accession>